<dbReference type="OrthoDB" id="3265692at2759"/>
<proteinExistence type="predicted"/>
<organism evidence="2 3">
    <name type="scientific">Jaapia argillacea MUCL 33604</name>
    <dbReference type="NCBI Taxonomy" id="933084"/>
    <lineage>
        <taxon>Eukaryota</taxon>
        <taxon>Fungi</taxon>
        <taxon>Dikarya</taxon>
        <taxon>Basidiomycota</taxon>
        <taxon>Agaricomycotina</taxon>
        <taxon>Agaricomycetes</taxon>
        <taxon>Agaricomycetidae</taxon>
        <taxon>Jaapiales</taxon>
        <taxon>Jaapiaceae</taxon>
        <taxon>Jaapia</taxon>
    </lineage>
</organism>
<protein>
    <submittedName>
        <fullName evidence="2">Uncharacterized protein</fullName>
    </submittedName>
</protein>
<feature type="compositionally biased region" description="Low complexity" evidence="1">
    <location>
        <begin position="268"/>
        <end position="307"/>
    </location>
</feature>
<feature type="compositionally biased region" description="Polar residues" evidence="1">
    <location>
        <begin position="148"/>
        <end position="157"/>
    </location>
</feature>
<evidence type="ECO:0000313" key="2">
    <source>
        <dbReference type="EMBL" id="KDQ61403.1"/>
    </source>
</evidence>
<feature type="region of interest" description="Disordered" evidence="1">
    <location>
        <begin position="94"/>
        <end position="121"/>
    </location>
</feature>
<sequence length="328" mass="35552">MTSRDYGPLQRRKHARTASTSAILVADEQRSRNISSAFLTVDRDTLAMNRSNHIYDPPDASSSSFGLRANATASKLFSTMKRQFSLVKRRDPDILGRNGMYSTPEESSPAPSTPSFRYTDTPETRITPEQIAMGLHLSRTPHLRHVSASASQHTQSDPAIYLPNLTPRSRSPSSRYHHHGYHHQPRRSTASLLPPPPARSSMKKSSTDTSASTPPIASTPRSASTASLSASTSTVATSNAPSTPRSTRELFRPLKLRIPKFMPGSKNSISTTTSMSDTLSRSSSSRKVSFAAGESATSLGSGSLSSETPRKTVRFTATVVPPPEDEVP</sequence>
<dbReference type="Proteomes" id="UP000027265">
    <property type="component" value="Unassembled WGS sequence"/>
</dbReference>
<name>A0A067Q2V8_9AGAM</name>
<evidence type="ECO:0000313" key="3">
    <source>
        <dbReference type="Proteomes" id="UP000027265"/>
    </source>
</evidence>
<feature type="compositionally biased region" description="Low complexity" evidence="1">
    <location>
        <begin position="102"/>
        <end position="115"/>
    </location>
</feature>
<dbReference type="AlphaFoldDB" id="A0A067Q2V8"/>
<dbReference type="HOGENOM" id="CLU_079103_0_0_1"/>
<dbReference type="EMBL" id="KL197712">
    <property type="protein sequence ID" value="KDQ61403.1"/>
    <property type="molecule type" value="Genomic_DNA"/>
</dbReference>
<gene>
    <name evidence="2" type="ORF">JAAARDRAFT_30837</name>
</gene>
<accession>A0A067Q2V8</accession>
<feature type="compositionally biased region" description="Basic residues" evidence="1">
    <location>
        <begin position="175"/>
        <end position="186"/>
    </location>
</feature>
<feature type="region of interest" description="Disordered" evidence="1">
    <location>
        <begin position="1"/>
        <end position="20"/>
    </location>
</feature>
<keyword evidence="3" id="KW-1185">Reference proteome</keyword>
<feature type="compositionally biased region" description="Low complexity" evidence="1">
    <location>
        <begin position="207"/>
        <end position="244"/>
    </location>
</feature>
<reference evidence="3" key="1">
    <citation type="journal article" date="2014" name="Proc. Natl. Acad. Sci. U.S.A.">
        <title>Extensive sampling of basidiomycete genomes demonstrates inadequacy of the white-rot/brown-rot paradigm for wood decay fungi.</title>
        <authorList>
            <person name="Riley R."/>
            <person name="Salamov A.A."/>
            <person name="Brown D.W."/>
            <person name="Nagy L.G."/>
            <person name="Floudas D."/>
            <person name="Held B.W."/>
            <person name="Levasseur A."/>
            <person name="Lombard V."/>
            <person name="Morin E."/>
            <person name="Otillar R."/>
            <person name="Lindquist E.A."/>
            <person name="Sun H."/>
            <person name="LaButti K.M."/>
            <person name="Schmutz J."/>
            <person name="Jabbour D."/>
            <person name="Luo H."/>
            <person name="Baker S.E."/>
            <person name="Pisabarro A.G."/>
            <person name="Walton J.D."/>
            <person name="Blanchette R.A."/>
            <person name="Henrissat B."/>
            <person name="Martin F."/>
            <person name="Cullen D."/>
            <person name="Hibbett D.S."/>
            <person name="Grigoriev I.V."/>
        </authorList>
    </citation>
    <scope>NUCLEOTIDE SEQUENCE [LARGE SCALE GENOMIC DNA]</scope>
    <source>
        <strain evidence="3">MUCL 33604</strain>
    </source>
</reference>
<evidence type="ECO:0000256" key="1">
    <source>
        <dbReference type="SAM" id="MobiDB-lite"/>
    </source>
</evidence>
<dbReference type="InParanoid" id="A0A067Q2V8"/>
<feature type="region of interest" description="Disordered" evidence="1">
    <location>
        <begin position="144"/>
        <end position="328"/>
    </location>
</feature>